<feature type="domain" description="Glycosyltransferase 2-like" evidence="1">
    <location>
        <begin position="35"/>
        <end position="166"/>
    </location>
</feature>
<dbReference type="PANTHER" id="PTHR43685:SF2">
    <property type="entry name" value="GLYCOSYLTRANSFERASE 2-LIKE DOMAIN-CONTAINING PROTEIN"/>
    <property type="match status" value="1"/>
</dbReference>
<name>A0AA96WYW0_9CYAN</name>
<dbReference type="Gene3D" id="3.90.550.10">
    <property type="entry name" value="Spore Coat Polysaccharide Biosynthesis Protein SpsA, Chain A"/>
    <property type="match status" value="1"/>
</dbReference>
<gene>
    <name evidence="2" type="ORF">HJG54_30890</name>
</gene>
<reference evidence="2" key="1">
    <citation type="submission" date="2020-05" db="EMBL/GenBank/DDBJ databases">
        <authorList>
            <person name="Zhu T."/>
            <person name="Keshari N."/>
            <person name="Lu X."/>
        </authorList>
    </citation>
    <scope>NUCLEOTIDE SEQUENCE</scope>
    <source>
        <strain evidence="2">NK1-12</strain>
    </source>
</reference>
<dbReference type="InterPro" id="IPR001173">
    <property type="entry name" value="Glyco_trans_2-like"/>
</dbReference>
<dbReference type="InterPro" id="IPR050834">
    <property type="entry name" value="Glycosyltransf_2"/>
</dbReference>
<evidence type="ECO:0000259" key="1">
    <source>
        <dbReference type="Pfam" id="PF00535"/>
    </source>
</evidence>
<dbReference type="PANTHER" id="PTHR43685">
    <property type="entry name" value="GLYCOSYLTRANSFERASE"/>
    <property type="match status" value="1"/>
</dbReference>
<dbReference type="AlphaFoldDB" id="A0AA96WYW0"/>
<dbReference type="SUPFAM" id="SSF53448">
    <property type="entry name" value="Nucleotide-diphospho-sugar transferases"/>
    <property type="match status" value="1"/>
</dbReference>
<proteinExistence type="predicted"/>
<dbReference type="Pfam" id="PF00535">
    <property type="entry name" value="Glycos_transf_2"/>
    <property type="match status" value="1"/>
</dbReference>
<accession>A0AA96WYW0</accession>
<evidence type="ECO:0000313" key="2">
    <source>
        <dbReference type="EMBL" id="WNZ27297.1"/>
    </source>
</evidence>
<protein>
    <submittedName>
        <fullName evidence="2">Glycosyltransferase</fullName>
    </submittedName>
</protein>
<organism evidence="2">
    <name type="scientific">Leptolyngbya sp. NK1-12</name>
    <dbReference type="NCBI Taxonomy" id="2547451"/>
    <lineage>
        <taxon>Bacteria</taxon>
        <taxon>Bacillati</taxon>
        <taxon>Cyanobacteriota</taxon>
        <taxon>Cyanophyceae</taxon>
        <taxon>Leptolyngbyales</taxon>
        <taxon>Leptolyngbyaceae</taxon>
        <taxon>Leptolyngbya group</taxon>
        <taxon>Leptolyngbya</taxon>
    </lineage>
</organism>
<sequence length="348" mass="40084">MIKLLKSEDQALKFSSSLYPSITPIPQEVERPLWSVMIPTYNGTKYLEQTLRSVLEQDLGISQMQIEVIDDCSTKDDPESLVKEIGRGRVSFFRQPRNVGLVNNWNACIQRSRGYWVHILHQDDIVLPGFYNQLLAATQASPAVGAAFCRHAYIDGDEHWQGLSEIESRTSGILVNWIERIAVAQRIQFPAMVVKRCVYEELGGFLSKVHFAADWEMWKRIASHYQIWYEPRILACYRMHNYSETSRLAKSGSDIVDIRKAIEIAEAYLPQDKAHFLSLKAKEHFAFHALSTARRMLSQNELIGAANQIQEAFRCSRSFKVFQSSLPLIRSLVKRSILYKSRQLWNQL</sequence>
<dbReference type="InterPro" id="IPR029044">
    <property type="entry name" value="Nucleotide-diphossugar_trans"/>
</dbReference>
<dbReference type="RefSeq" id="WP_316436951.1">
    <property type="nucleotide sequence ID" value="NZ_CP053587.1"/>
</dbReference>
<dbReference type="EMBL" id="CP053587">
    <property type="protein sequence ID" value="WNZ27297.1"/>
    <property type="molecule type" value="Genomic_DNA"/>
</dbReference>